<proteinExistence type="predicted"/>
<name>A0A347WDZ5_9PROT</name>
<keyword evidence="2" id="KW-1185">Reference proteome</keyword>
<evidence type="ECO:0000313" key="2">
    <source>
        <dbReference type="Proteomes" id="UP000264120"/>
    </source>
</evidence>
<dbReference type="AlphaFoldDB" id="A0A347WDZ5"/>
<protein>
    <submittedName>
        <fullName evidence="1">Uncharacterized protein</fullName>
    </submittedName>
</protein>
<dbReference type="KEGG" id="ksc:CD178_02338"/>
<organism evidence="1 2">
    <name type="scientific">Komagataeibacter saccharivorans</name>
    <dbReference type="NCBI Taxonomy" id="265959"/>
    <lineage>
        <taxon>Bacteria</taxon>
        <taxon>Pseudomonadati</taxon>
        <taxon>Pseudomonadota</taxon>
        <taxon>Alphaproteobacteria</taxon>
        <taxon>Acetobacterales</taxon>
        <taxon>Acetobacteraceae</taxon>
        <taxon>Komagataeibacter</taxon>
    </lineage>
</organism>
<reference evidence="1 2" key="1">
    <citation type="submission" date="2017-08" db="EMBL/GenBank/DDBJ databases">
        <title>Complete genome sequence of Gluconacetobacter saccharivorans CV1 isolated from Fermented Vinegar.</title>
        <authorList>
            <person name="Kim S.-Y."/>
        </authorList>
    </citation>
    <scope>NUCLEOTIDE SEQUENCE [LARGE SCALE GENOMIC DNA]</scope>
    <source>
        <strain evidence="1 2">CV1</strain>
    </source>
</reference>
<gene>
    <name evidence="1" type="ORF">CD178_02338</name>
</gene>
<dbReference type="EMBL" id="CP023036">
    <property type="protein sequence ID" value="AXY23088.1"/>
    <property type="molecule type" value="Genomic_DNA"/>
</dbReference>
<accession>A0A347WDZ5</accession>
<sequence length="89" mass="9673">MAGSDGVPRPPSRSDTIRVMTGSHQTLRAIRHACLSGRRREGRWNAMALHFLPDNVPPTLHDAPAGTVMIGNRLIQLEKTELSSLSASC</sequence>
<evidence type="ECO:0000313" key="1">
    <source>
        <dbReference type="EMBL" id="AXY23088.1"/>
    </source>
</evidence>
<dbReference type="Proteomes" id="UP000264120">
    <property type="component" value="Chromosome"/>
</dbReference>